<dbReference type="Gene3D" id="3.40.190.10">
    <property type="entry name" value="Periplasmic binding protein-like II"/>
    <property type="match status" value="1"/>
</dbReference>
<accession>A0A381UIY1</accession>
<organism evidence="6">
    <name type="scientific">marine metagenome</name>
    <dbReference type="NCBI Taxonomy" id="408172"/>
    <lineage>
        <taxon>unclassified sequences</taxon>
        <taxon>metagenomes</taxon>
        <taxon>ecological metagenomes</taxon>
    </lineage>
</organism>
<keyword evidence="5" id="KW-0449">Lipoprotein</keyword>
<dbReference type="AlphaFoldDB" id="A0A381UIY1"/>
<gene>
    <name evidence="6" type="ORF">METZ01_LOCUS80778</name>
</gene>
<keyword evidence="4" id="KW-0564">Palmitate</keyword>
<protein>
    <recommendedName>
        <fullName evidence="7">Sugar ABC transporter substrate-binding protein</fullName>
    </recommendedName>
</protein>
<dbReference type="InterPro" id="IPR006059">
    <property type="entry name" value="SBP"/>
</dbReference>
<keyword evidence="2" id="KW-0732">Signal</keyword>
<dbReference type="PANTHER" id="PTHR43649:SF33">
    <property type="entry name" value="POLYGALACTURONAN_RHAMNOGALACTURONAN-BINDING PROTEIN YTCQ"/>
    <property type="match status" value="1"/>
</dbReference>
<keyword evidence="3" id="KW-0472">Membrane</keyword>
<dbReference type="SUPFAM" id="SSF53850">
    <property type="entry name" value="Periplasmic binding protein-like II"/>
    <property type="match status" value="1"/>
</dbReference>
<evidence type="ECO:0000256" key="4">
    <source>
        <dbReference type="ARBA" id="ARBA00023139"/>
    </source>
</evidence>
<reference evidence="6" key="1">
    <citation type="submission" date="2018-05" db="EMBL/GenBank/DDBJ databases">
        <authorList>
            <person name="Lanie J.A."/>
            <person name="Ng W.-L."/>
            <person name="Kazmierczak K.M."/>
            <person name="Andrzejewski T.M."/>
            <person name="Davidsen T.M."/>
            <person name="Wayne K.J."/>
            <person name="Tettelin H."/>
            <person name="Glass J.I."/>
            <person name="Rusch D."/>
            <person name="Podicherti R."/>
            <person name="Tsui H.-C.T."/>
            <person name="Winkler M.E."/>
        </authorList>
    </citation>
    <scope>NUCLEOTIDE SEQUENCE</scope>
</reference>
<dbReference type="PANTHER" id="PTHR43649">
    <property type="entry name" value="ARABINOSE-BINDING PROTEIN-RELATED"/>
    <property type="match status" value="1"/>
</dbReference>
<name>A0A381UIY1_9ZZZZ</name>
<dbReference type="EMBL" id="UINC01006506">
    <property type="protein sequence ID" value="SVA27924.1"/>
    <property type="molecule type" value="Genomic_DNA"/>
</dbReference>
<evidence type="ECO:0000256" key="2">
    <source>
        <dbReference type="ARBA" id="ARBA00022729"/>
    </source>
</evidence>
<evidence type="ECO:0008006" key="7">
    <source>
        <dbReference type="Google" id="ProtNLM"/>
    </source>
</evidence>
<evidence type="ECO:0000256" key="1">
    <source>
        <dbReference type="ARBA" id="ARBA00022475"/>
    </source>
</evidence>
<evidence type="ECO:0000313" key="6">
    <source>
        <dbReference type="EMBL" id="SVA27924.1"/>
    </source>
</evidence>
<sequence length="406" mass="43364">MRKILITILFLLFGTYANADCNIKSGSINILANDFPALRTLVETARGCKGSADFKVTHSSEHNKIAVPALTANPSEFSVRVAANSSIVPLMNGGLIRPMNDLVKKYGKGIQDSQLITIDGKVMAVAFMANTQHLYVRTDVLKENGIAIPKTYEEVVAAAEKIRAAGKMKHPYAAAYKAGWNLAEEFVNMYIGHGGEFFKAGSAQPNINNAKGVATLNMLKKLADLSNPDYLTHDSEAIKVEWESGNVAIMTLWASRSGTLLDDEGDAKITAATKLVAPATVGGGNIPAATLWWDGFTLAKNRSDADAEASFRAMAHAASSKEMVAKAADQAVWLVEGFVPGPKSVGVIEAVKMGAKPYPMLPQMGLMHGALGGEIVEFLQGNESAEQALKDVEAAYTSKAKEQGFL</sequence>
<dbReference type="InterPro" id="IPR050490">
    <property type="entry name" value="Bact_solute-bd_prot1"/>
</dbReference>
<keyword evidence="1" id="KW-1003">Cell membrane</keyword>
<dbReference type="Pfam" id="PF01547">
    <property type="entry name" value="SBP_bac_1"/>
    <property type="match status" value="1"/>
</dbReference>
<proteinExistence type="predicted"/>
<evidence type="ECO:0000256" key="3">
    <source>
        <dbReference type="ARBA" id="ARBA00023136"/>
    </source>
</evidence>
<evidence type="ECO:0000256" key="5">
    <source>
        <dbReference type="ARBA" id="ARBA00023288"/>
    </source>
</evidence>